<dbReference type="HOGENOM" id="CLU_3107627_0_0_1"/>
<dbReference type="EMBL" id="KI298257">
    <property type="protein sequence ID" value="ERZ99095.1"/>
    <property type="molecule type" value="Genomic_DNA"/>
</dbReference>
<gene>
    <name evidence="2" type="ORF">GLOINDRAFT_334373</name>
</gene>
<proteinExistence type="predicted"/>
<organism evidence="2">
    <name type="scientific">Rhizophagus irregularis (strain DAOM 181602 / DAOM 197198 / MUCL 43194)</name>
    <name type="common">Arbuscular mycorrhizal fungus</name>
    <name type="synonym">Glomus intraradices</name>
    <dbReference type="NCBI Taxonomy" id="747089"/>
    <lineage>
        <taxon>Eukaryota</taxon>
        <taxon>Fungi</taxon>
        <taxon>Fungi incertae sedis</taxon>
        <taxon>Mucoromycota</taxon>
        <taxon>Glomeromycotina</taxon>
        <taxon>Glomeromycetes</taxon>
        <taxon>Glomerales</taxon>
        <taxon>Glomeraceae</taxon>
        <taxon>Rhizophagus</taxon>
    </lineage>
</organism>
<feature type="region of interest" description="Disordered" evidence="1">
    <location>
        <begin position="1"/>
        <end position="20"/>
    </location>
</feature>
<evidence type="ECO:0000256" key="1">
    <source>
        <dbReference type="SAM" id="MobiDB-lite"/>
    </source>
</evidence>
<dbReference type="AlphaFoldDB" id="U9T6Y5"/>
<name>U9T6Y5_RHIID</name>
<reference evidence="2" key="1">
    <citation type="submission" date="2013-07" db="EMBL/GenBank/DDBJ databases">
        <title>The genome of an arbuscular mycorrhizal fungus provides insights into the evolution of the oldest plant symbiosis.</title>
        <authorList>
            <consortium name="DOE Joint Genome Institute"/>
            <person name="Tisserant E."/>
            <person name="Malbreil M."/>
            <person name="Kuo A."/>
            <person name="Kohler A."/>
            <person name="Symeonidi A."/>
            <person name="Balestrini R."/>
            <person name="Charron P."/>
            <person name="Duensing N."/>
            <person name="Frei-dit-Frey N."/>
            <person name="Gianinazzi-Pearson V."/>
            <person name="Gilbert B."/>
            <person name="Handa Y."/>
            <person name="Hijri M."/>
            <person name="Kaul R."/>
            <person name="Kawaguchi M."/>
            <person name="Krajinski F."/>
            <person name="Lammers P."/>
            <person name="Lapierre D."/>
            <person name="Masclaux F.G."/>
            <person name="Murat C."/>
            <person name="Morin E."/>
            <person name="Ndikumana S."/>
            <person name="Pagni M."/>
            <person name="Petitpierre D."/>
            <person name="Requena N."/>
            <person name="Rosikiewicz P."/>
            <person name="Riley R."/>
            <person name="Saito K."/>
            <person name="San Clemente H."/>
            <person name="Shapiro H."/>
            <person name="van Tuinen D."/>
            <person name="Becard G."/>
            <person name="Bonfante P."/>
            <person name="Paszkowski U."/>
            <person name="Shachar-Hill Y."/>
            <person name="Young J.P."/>
            <person name="Sanders I.R."/>
            <person name="Henrissat B."/>
            <person name="Rensing S.A."/>
            <person name="Grigoriev I.V."/>
            <person name="Corradi N."/>
            <person name="Roux C."/>
            <person name="Martin F."/>
        </authorList>
    </citation>
    <scope>NUCLEOTIDE SEQUENCE</scope>
    <source>
        <strain evidence="2">DAOM 197198</strain>
    </source>
</reference>
<feature type="compositionally biased region" description="Basic and acidic residues" evidence="1">
    <location>
        <begin position="1"/>
        <end position="11"/>
    </location>
</feature>
<accession>U9T6Y5</accession>
<evidence type="ECO:0000313" key="2">
    <source>
        <dbReference type="EMBL" id="ERZ99095.1"/>
    </source>
</evidence>
<protein>
    <submittedName>
        <fullName evidence="2">Uncharacterized protein</fullName>
    </submittedName>
</protein>
<sequence length="51" mass="6023">MDDLISKKDKLASSTSKRKERKHYVSTMLSLICEKRSNNCRMRFIEKQSNS</sequence>